<keyword evidence="4" id="KW-1185">Reference proteome</keyword>
<evidence type="ECO:0000313" key="3">
    <source>
        <dbReference type="EMBL" id="GAA1219005.1"/>
    </source>
</evidence>
<dbReference type="EMBL" id="BAAAKW010000030">
    <property type="protein sequence ID" value="GAA1219005.1"/>
    <property type="molecule type" value="Genomic_DNA"/>
</dbReference>
<sequence>MNNSFGTGGRNSRRPFAEAFDHAGQGLWDALDNVRSEFERRVAPRMGRGDVRVAILSLLAEESMHGYQIIHEIEKRSNGAWKPSPGSVYPTLQLLADEGLIEAHEADGKKTYTLTEKGNDEVKSSRPAPWHDSEPRDTSRPTALPHAAAKLAEAVIPIMRNGNPEQVDEAITVVDDARRKLYAILAQD</sequence>
<protein>
    <submittedName>
        <fullName evidence="3">PadR family transcriptional regulator</fullName>
    </submittedName>
</protein>
<evidence type="ECO:0000256" key="1">
    <source>
        <dbReference type="SAM" id="MobiDB-lite"/>
    </source>
</evidence>
<evidence type="ECO:0000259" key="2">
    <source>
        <dbReference type="Pfam" id="PF03551"/>
    </source>
</evidence>
<gene>
    <name evidence="3" type="ORF">GCM10009655_18100</name>
</gene>
<proteinExistence type="predicted"/>
<name>A0ABP4GAE9_9MICO</name>
<reference evidence="4" key="1">
    <citation type="journal article" date="2019" name="Int. J. Syst. Evol. Microbiol.">
        <title>The Global Catalogue of Microorganisms (GCM) 10K type strain sequencing project: providing services to taxonomists for standard genome sequencing and annotation.</title>
        <authorList>
            <consortium name="The Broad Institute Genomics Platform"/>
            <consortium name="The Broad Institute Genome Sequencing Center for Infectious Disease"/>
            <person name="Wu L."/>
            <person name="Ma J."/>
        </authorList>
    </citation>
    <scope>NUCLEOTIDE SEQUENCE [LARGE SCALE GENOMIC DNA]</scope>
    <source>
        <strain evidence="4">JCM 12762</strain>
    </source>
</reference>
<organism evidence="3 4">
    <name type="scientific">Rhodoglobus aureus</name>
    <dbReference type="NCBI Taxonomy" id="191497"/>
    <lineage>
        <taxon>Bacteria</taxon>
        <taxon>Bacillati</taxon>
        <taxon>Actinomycetota</taxon>
        <taxon>Actinomycetes</taxon>
        <taxon>Micrococcales</taxon>
        <taxon>Microbacteriaceae</taxon>
        <taxon>Rhodoglobus</taxon>
    </lineage>
</organism>
<accession>A0ABP4GAE9</accession>
<evidence type="ECO:0000313" key="4">
    <source>
        <dbReference type="Proteomes" id="UP001500943"/>
    </source>
</evidence>
<feature type="compositionally biased region" description="Basic and acidic residues" evidence="1">
    <location>
        <begin position="117"/>
        <end position="139"/>
    </location>
</feature>
<dbReference type="PANTHER" id="PTHR43252:SF2">
    <property type="entry name" value="TRANSCRIPTION REGULATOR, PADR-LIKE FAMILY"/>
    <property type="match status" value="1"/>
</dbReference>
<dbReference type="SUPFAM" id="SSF46785">
    <property type="entry name" value="Winged helix' DNA-binding domain"/>
    <property type="match status" value="1"/>
</dbReference>
<feature type="region of interest" description="Disordered" evidence="1">
    <location>
        <begin position="112"/>
        <end position="142"/>
    </location>
</feature>
<dbReference type="InterPro" id="IPR036388">
    <property type="entry name" value="WH-like_DNA-bd_sf"/>
</dbReference>
<dbReference type="Proteomes" id="UP001500943">
    <property type="component" value="Unassembled WGS sequence"/>
</dbReference>
<dbReference type="InterPro" id="IPR005149">
    <property type="entry name" value="Tscrpt_reg_PadR_N"/>
</dbReference>
<feature type="domain" description="Transcription regulator PadR N-terminal" evidence="2">
    <location>
        <begin position="55"/>
        <end position="123"/>
    </location>
</feature>
<comment type="caution">
    <text evidence="3">The sequence shown here is derived from an EMBL/GenBank/DDBJ whole genome shotgun (WGS) entry which is preliminary data.</text>
</comment>
<dbReference type="Pfam" id="PF03551">
    <property type="entry name" value="PadR"/>
    <property type="match status" value="1"/>
</dbReference>
<dbReference type="InterPro" id="IPR036390">
    <property type="entry name" value="WH_DNA-bd_sf"/>
</dbReference>
<dbReference type="RefSeq" id="WP_343925151.1">
    <property type="nucleotide sequence ID" value="NZ_BAAAKW010000030.1"/>
</dbReference>
<dbReference type="Gene3D" id="1.10.10.10">
    <property type="entry name" value="Winged helix-like DNA-binding domain superfamily/Winged helix DNA-binding domain"/>
    <property type="match status" value="1"/>
</dbReference>
<dbReference type="PANTHER" id="PTHR43252">
    <property type="entry name" value="TRANSCRIPTIONAL REGULATOR YQJI"/>
    <property type="match status" value="1"/>
</dbReference>